<dbReference type="SUPFAM" id="SSF161111">
    <property type="entry name" value="Cation efflux protein transmembrane domain-like"/>
    <property type="match status" value="1"/>
</dbReference>
<keyword evidence="2" id="KW-0813">Transport</keyword>
<evidence type="ECO:0000259" key="7">
    <source>
        <dbReference type="Pfam" id="PF01545"/>
    </source>
</evidence>
<dbReference type="GO" id="GO:0005886">
    <property type="term" value="C:plasma membrane"/>
    <property type="evidence" value="ECO:0007669"/>
    <property type="project" value="TreeGrafter"/>
</dbReference>
<feature type="transmembrane region" description="Helical" evidence="6">
    <location>
        <begin position="21"/>
        <end position="39"/>
    </location>
</feature>
<keyword evidence="4 6" id="KW-1133">Transmembrane helix</keyword>
<evidence type="ECO:0000256" key="4">
    <source>
        <dbReference type="ARBA" id="ARBA00022989"/>
    </source>
</evidence>
<feature type="domain" description="Cation efflux protein transmembrane" evidence="7">
    <location>
        <begin position="24"/>
        <end position="124"/>
    </location>
</feature>
<dbReference type="Pfam" id="PF01545">
    <property type="entry name" value="Cation_efflux"/>
    <property type="match status" value="1"/>
</dbReference>
<gene>
    <name evidence="8" type="ORF">MNBD_ALPHA03-599</name>
</gene>
<evidence type="ECO:0000256" key="3">
    <source>
        <dbReference type="ARBA" id="ARBA00022692"/>
    </source>
</evidence>
<keyword evidence="3 6" id="KW-0812">Transmembrane</keyword>
<evidence type="ECO:0000256" key="6">
    <source>
        <dbReference type="SAM" id="Phobius"/>
    </source>
</evidence>
<feature type="non-terminal residue" evidence="8">
    <location>
        <position position="131"/>
    </location>
</feature>
<dbReference type="InterPro" id="IPR050291">
    <property type="entry name" value="CDF_Transporter"/>
</dbReference>
<evidence type="ECO:0000256" key="5">
    <source>
        <dbReference type="ARBA" id="ARBA00023136"/>
    </source>
</evidence>
<dbReference type="GO" id="GO:0015086">
    <property type="term" value="F:cadmium ion transmembrane transporter activity"/>
    <property type="evidence" value="ECO:0007669"/>
    <property type="project" value="TreeGrafter"/>
</dbReference>
<proteinExistence type="predicted"/>
<evidence type="ECO:0000313" key="8">
    <source>
        <dbReference type="EMBL" id="VAX03997.1"/>
    </source>
</evidence>
<dbReference type="GO" id="GO:0006882">
    <property type="term" value="P:intracellular zinc ion homeostasis"/>
    <property type="evidence" value="ECO:0007669"/>
    <property type="project" value="TreeGrafter"/>
</dbReference>
<dbReference type="PANTHER" id="PTHR43840">
    <property type="entry name" value="MITOCHONDRIAL METAL TRANSPORTER 1-RELATED"/>
    <property type="match status" value="1"/>
</dbReference>
<dbReference type="EMBL" id="UOFW01000071">
    <property type="protein sequence ID" value="VAX03997.1"/>
    <property type="molecule type" value="Genomic_DNA"/>
</dbReference>
<dbReference type="InterPro" id="IPR027469">
    <property type="entry name" value="Cation_efflux_TMD_sf"/>
</dbReference>
<evidence type="ECO:0000256" key="1">
    <source>
        <dbReference type="ARBA" id="ARBA00004141"/>
    </source>
</evidence>
<protein>
    <submittedName>
        <fullName evidence="8">Ferrous-iron efflux pump FieF</fullName>
    </submittedName>
</protein>
<dbReference type="PANTHER" id="PTHR43840:SF41">
    <property type="entry name" value="CATION-EFFLUX PUMP FIEF"/>
    <property type="match status" value="1"/>
</dbReference>
<organism evidence="8">
    <name type="scientific">hydrothermal vent metagenome</name>
    <dbReference type="NCBI Taxonomy" id="652676"/>
    <lineage>
        <taxon>unclassified sequences</taxon>
        <taxon>metagenomes</taxon>
        <taxon>ecological metagenomes</taxon>
    </lineage>
</organism>
<comment type="subcellular location">
    <subcellularLocation>
        <location evidence="1">Membrane</location>
        <topology evidence="1">Multi-pass membrane protein</topology>
    </subcellularLocation>
</comment>
<dbReference type="GO" id="GO:0015093">
    <property type="term" value="F:ferrous iron transmembrane transporter activity"/>
    <property type="evidence" value="ECO:0007669"/>
    <property type="project" value="TreeGrafter"/>
</dbReference>
<dbReference type="AlphaFoldDB" id="A0A3B1BG93"/>
<dbReference type="GO" id="GO:0015341">
    <property type="term" value="F:zinc efflux antiporter activity"/>
    <property type="evidence" value="ECO:0007669"/>
    <property type="project" value="TreeGrafter"/>
</dbReference>
<evidence type="ECO:0000256" key="2">
    <source>
        <dbReference type="ARBA" id="ARBA00022448"/>
    </source>
</evidence>
<feature type="transmembrane region" description="Helical" evidence="6">
    <location>
        <begin position="89"/>
        <end position="111"/>
    </location>
</feature>
<reference evidence="8" key="1">
    <citation type="submission" date="2018-06" db="EMBL/GenBank/DDBJ databases">
        <authorList>
            <person name="Zhirakovskaya E."/>
        </authorList>
    </citation>
    <scope>NUCLEOTIDE SEQUENCE</scope>
</reference>
<feature type="transmembrane region" description="Helical" evidence="6">
    <location>
        <begin position="59"/>
        <end position="77"/>
    </location>
</feature>
<accession>A0A3B1BG93</accession>
<keyword evidence="5 6" id="KW-0472">Membrane</keyword>
<sequence>MSFEIPKEDKRSEVNRLMMRAANAAVVVAFTLILIKIWAYNSSGAVSMLGSLLDSVMDILASLVNLVAIRFAVVPADDDHRFGHGKAEAIAGLVQAMVVSLSALFLMAQAVKKLMNPEPILKADESIVIII</sequence>
<name>A0A3B1BG93_9ZZZZ</name>
<dbReference type="Gene3D" id="1.20.1510.10">
    <property type="entry name" value="Cation efflux protein transmembrane domain"/>
    <property type="match status" value="1"/>
</dbReference>
<dbReference type="InterPro" id="IPR058533">
    <property type="entry name" value="Cation_efflux_TM"/>
</dbReference>